<evidence type="ECO:0000313" key="2">
    <source>
        <dbReference type="Proteomes" id="UP001054252"/>
    </source>
</evidence>
<proteinExistence type="predicted"/>
<accession>A0AAV5IIH1</accession>
<reference evidence="1 2" key="1">
    <citation type="journal article" date="2021" name="Commun. Biol.">
        <title>The genome of Shorea leprosula (Dipterocarpaceae) highlights the ecological relevance of drought in aseasonal tropical rainforests.</title>
        <authorList>
            <person name="Ng K.K.S."/>
            <person name="Kobayashi M.J."/>
            <person name="Fawcett J.A."/>
            <person name="Hatakeyama M."/>
            <person name="Paape T."/>
            <person name="Ng C.H."/>
            <person name="Ang C.C."/>
            <person name="Tnah L.H."/>
            <person name="Lee C.T."/>
            <person name="Nishiyama T."/>
            <person name="Sese J."/>
            <person name="O'Brien M.J."/>
            <person name="Copetti D."/>
            <person name="Mohd Noor M.I."/>
            <person name="Ong R.C."/>
            <person name="Putra M."/>
            <person name="Sireger I.Z."/>
            <person name="Indrioko S."/>
            <person name="Kosugi Y."/>
            <person name="Izuno A."/>
            <person name="Isagi Y."/>
            <person name="Lee S.L."/>
            <person name="Shimizu K.K."/>
        </authorList>
    </citation>
    <scope>NUCLEOTIDE SEQUENCE [LARGE SCALE GENOMIC DNA]</scope>
    <source>
        <strain evidence="1">214</strain>
    </source>
</reference>
<keyword evidence="2" id="KW-1185">Reference proteome</keyword>
<dbReference type="AlphaFoldDB" id="A0AAV5IIH1"/>
<evidence type="ECO:0000313" key="1">
    <source>
        <dbReference type="EMBL" id="GKV01747.1"/>
    </source>
</evidence>
<dbReference type="Proteomes" id="UP001054252">
    <property type="component" value="Unassembled WGS sequence"/>
</dbReference>
<organism evidence="1 2">
    <name type="scientific">Rubroshorea leprosula</name>
    <dbReference type="NCBI Taxonomy" id="152421"/>
    <lineage>
        <taxon>Eukaryota</taxon>
        <taxon>Viridiplantae</taxon>
        <taxon>Streptophyta</taxon>
        <taxon>Embryophyta</taxon>
        <taxon>Tracheophyta</taxon>
        <taxon>Spermatophyta</taxon>
        <taxon>Magnoliopsida</taxon>
        <taxon>eudicotyledons</taxon>
        <taxon>Gunneridae</taxon>
        <taxon>Pentapetalae</taxon>
        <taxon>rosids</taxon>
        <taxon>malvids</taxon>
        <taxon>Malvales</taxon>
        <taxon>Dipterocarpaceae</taxon>
        <taxon>Rubroshorea</taxon>
    </lineage>
</organism>
<sequence>MEKGDFGWEKNQVMTGDVGKISILTTLAAAVEQMPSAAAAAATAAIAAKQMSLAATAEQMDLEIAMEMDSTVATTEETEKVR</sequence>
<gene>
    <name evidence="1" type="ORF">SLEP1_g14278</name>
</gene>
<comment type="caution">
    <text evidence="1">The sequence shown here is derived from an EMBL/GenBank/DDBJ whole genome shotgun (WGS) entry which is preliminary data.</text>
</comment>
<protein>
    <submittedName>
        <fullName evidence="1">Uncharacterized protein</fullName>
    </submittedName>
</protein>
<dbReference type="EMBL" id="BPVZ01000017">
    <property type="protein sequence ID" value="GKV01747.1"/>
    <property type="molecule type" value="Genomic_DNA"/>
</dbReference>
<name>A0AAV5IIH1_9ROSI</name>